<proteinExistence type="inferred from homology"/>
<feature type="compositionally biased region" description="Low complexity" evidence="4">
    <location>
        <begin position="429"/>
        <end position="439"/>
    </location>
</feature>
<evidence type="ECO:0000313" key="9">
    <source>
        <dbReference type="RefSeq" id="XP_022081343.1"/>
    </source>
</evidence>
<dbReference type="GO" id="GO:0006357">
    <property type="term" value="P:regulation of transcription by RNA polymerase II"/>
    <property type="evidence" value="ECO:0007669"/>
    <property type="project" value="TreeGrafter"/>
</dbReference>
<dbReference type="FunFam" id="1.10.10.1580:FF:000001">
    <property type="entry name" value="interferon regulatory factor 2-binding protein 2"/>
    <property type="match status" value="1"/>
</dbReference>
<dbReference type="KEGG" id="aplc:110974193"/>
<feature type="region of interest" description="Disordered" evidence="4">
    <location>
        <begin position="195"/>
        <end position="255"/>
    </location>
</feature>
<sequence length="666" mass="72927">MSSSSSHAQQSVQLRMHRQHCYLCDLPRTPWALLHDFSEPVCRGCVNYEGADRIELVIESARQMKRVHGFQETKPFQVQKPGQMPPQSASVPPRPSGLLETAHVEPSPRSLPGSLSSHAERFLGHEPNRPRSIHDFSTVQRLGNGPVGPYLVPDESGENRSGRPLHHSAISHQTPSLLHHLNTPTSSMSATVLPRHSVAPTGPTPSTVSSTASLRAKRSSSDRDREEKEVGSSAFPIEGAERRITPTSEDPYGQRPGIVRQTLATLSNCTPFEVRFKKEHSRKGRVFSFDATYKPGMDYELKIFIEYPSGSNKVYNSPSGVAKQMYSDCLKDLGKGLSSGFKYLEYEKKHGSNDWRALGDLLPEPVRFFKENVSVDMLPQPYIDASCPVLPTTNTVSQMLPSLPFKTKKRKASPEPDPESAAGKLTDEQVQQQRQQWMQNQTEALKHTMASTGFSASSRPPSSGGSPLSNPTSSTPPETGSSTQGGPSPMAALMSVTDNLGTLKPSSPKKADDATPNLVNNTTNGSPSDSKPSQRSPHSPNTAHRRALYRSRELAQAQGHPMETSISSNTNHLPDSSIPINILKCTICHERLEDTHFVQCPSVGNHKFCFPCSRDSIKKQGAGAEVYCPSGQKCPLVGTNTPWAFMQGEIATILGDEVKVKKERDT</sequence>
<evidence type="ECO:0000259" key="6">
    <source>
        <dbReference type="Pfam" id="PF25454"/>
    </source>
</evidence>
<evidence type="ECO:0000256" key="3">
    <source>
        <dbReference type="ARBA" id="ARBA00023242"/>
    </source>
</evidence>
<protein>
    <submittedName>
        <fullName evidence="9">Interferon regulatory factor 2-binding protein-like</fullName>
    </submittedName>
</protein>
<feature type="region of interest" description="Disordered" evidence="4">
    <location>
        <begin position="70"/>
        <end position="168"/>
    </location>
</feature>
<comment type="subcellular location">
    <subcellularLocation>
        <location evidence="1">Nucleus</location>
    </subcellularLocation>
</comment>
<dbReference type="PANTHER" id="PTHR10816:SF19">
    <property type="entry name" value="PROTEIN INTERACTING WITH TTK69 AND SIN3A, ISOFORM D"/>
    <property type="match status" value="1"/>
</dbReference>
<dbReference type="Pfam" id="PF25454">
    <property type="entry name" value="zf-C3HC4_IRF-2BP1_2"/>
    <property type="match status" value="1"/>
</dbReference>
<dbReference type="Gene3D" id="1.10.10.1580">
    <property type="entry name" value="Interferon regulatory factor 2-binding protein"/>
    <property type="match status" value="1"/>
</dbReference>
<feature type="compositionally biased region" description="Low complexity" evidence="4">
    <location>
        <begin position="197"/>
        <end position="213"/>
    </location>
</feature>
<name>A0A8B7XKK9_ACAPL</name>
<dbReference type="OrthoDB" id="10065080at2759"/>
<comment type="similarity">
    <text evidence="2">Belongs to the IRF2BP family.</text>
</comment>
<dbReference type="SUPFAM" id="SSF57850">
    <property type="entry name" value="RING/U-box"/>
    <property type="match status" value="1"/>
</dbReference>
<dbReference type="GeneID" id="110974193"/>
<dbReference type="RefSeq" id="XP_022081343.1">
    <property type="nucleotide sequence ID" value="XM_022225651.1"/>
</dbReference>
<dbReference type="AlphaFoldDB" id="A0A8B7XKK9"/>
<reference evidence="9" key="1">
    <citation type="submission" date="2025-08" db="UniProtKB">
        <authorList>
            <consortium name="RefSeq"/>
        </authorList>
    </citation>
    <scope>IDENTIFICATION</scope>
</reference>
<dbReference type="InterPro" id="IPR057414">
    <property type="entry name" value="Zf-C3HC4_IRF-2BP1_2"/>
</dbReference>
<evidence type="ECO:0000256" key="4">
    <source>
        <dbReference type="SAM" id="MobiDB-lite"/>
    </source>
</evidence>
<evidence type="ECO:0000313" key="8">
    <source>
        <dbReference type="Proteomes" id="UP000694845"/>
    </source>
</evidence>
<feature type="compositionally biased region" description="Polar residues" evidence="4">
    <location>
        <begin position="517"/>
        <end position="542"/>
    </location>
</feature>
<feature type="compositionally biased region" description="Basic and acidic residues" evidence="4">
    <location>
        <begin position="118"/>
        <end position="134"/>
    </location>
</feature>
<dbReference type="Pfam" id="PF11261">
    <property type="entry name" value="IRF-2BP1_2"/>
    <property type="match status" value="1"/>
</dbReference>
<dbReference type="CDD" id="cd16511">
    <property type="entry name" value="vRING-HC_IRF2BP1-like"/>
    <property type="match status" value="1"/>
</dbReference>
<feature type="region of interest" description="Disordered" evidence="4">
    <location>
        <begin position="451"/>
        <end position="545"/>
    </location>
</feature>
<dbReference type="GO" id="GO:0003714">
    <property type="term" value="F:transcription corepressor activity"/>
    <property type="evidence" value="ECO:0007669"/>
    <property type="project" value="TreeGrafter"/>
</dbReference>
<gene>
    <name evidence="9" type="primary">LOC110974193</name>
</gene>
<dbReference type="CTD" id="64207"/>
<evidence type="ECO:0000256" key="2">
    <source>
        <dbReference type="ARBA" id="ARBA00010802"/>
    </source>
</evidence>
<dbReference type="OMA" id="GAQMNVP"/>
<feature type="compositionally biased region" description="Low complexity" evidence="4">
    <location>
        <begin position="107"/>
        <end position="117"/>
    </location>
</feature>
<keyword evidence="8" id="KW-1185">Reference proteome</keyword>
<dbReference type="PANTHER" id="PTHR10816">
    <property type="entry name" value="MYELIN TRANSCRIPTION FACTOR 1-RELATED"/>
    <property type="match status" value="1"/>
</dbReference>
<evidence type="ECO:0000259" key="7">
    <source>
        <dbReference type="Pfam" id="PF25457"/>
    </source>
</evidence>
<feature type="domain" description="Interferon regulatory factor 2-binding protein 1/2-like zinc finger" evidence="5">
    <location>
        <begin position="18"/>
        <end position="68"/>
    </location>
</feature>
<evidence type="ECO:0000259" key="5">
    <source>
        <dbReference type="Pfam" id="PF11261"/>
    </source>
</evidence>
<evidence type="ECO:0000256" key="1">
    <source>
        <dbReference type="ARBA" id="ARBA00004123"/>
    </source>
</evidence>
<keyword evidence="3" id="KW-0539">Nucleus</keyword>
<dbReference type="Pfam" id="PF25457">
    <property type="entry name" value="IRF-2BP1_2_M"/>
    <property type="match status" value="1"/>
</dbReference>
<dbReference type="InterPro" id="IPR044882">
    <property type="entry name" value="I2BP1/2_C3HC4-RING_sf"/>
</dbReference>
<accession>A0A8B7XKK9</accession>
<feature type="region of interest" description="Disordered" evidence="4">
    <location>
        <begin position="401"/>
        <end position="439"/>
    </location>
</feature>
<dbReference type="Proteomes" id="UP000694845">
    <property type="component" value="Unplaced"/>
</dbReference>
<feature type="domain" description="Interferon regulatory factor 2-binding protein 1/2-like C3HC4 zinc finger" evidence="6">
    <location>
        <begin position="583"/>
        <end position="654"/>
    </location>
</feature>
<organism evidence="8 9">
    <name type="scientific">Acanthaster planci</name>
    <name type="common">Crown-of-thorns starfish</name>
    <dbReference type="NCBI Taxonomy" id="133434"/>
    <lineage>
        <taxon>Eukaryota</taxon>
        <taxon>Metazoa</taxon>
        <taxon>Echinodermata</taxon>
        <taxon>Eleutherozoa</taxon>
        <taxon>Asterozoa</taxon>
        <taxon>Asteroidea</taxon>
        <taxon>Valvatacea</taxon>
        <taxon>Valvatida</taxon>
        <taxon>Acanthasteridae</taxon>
        <taxon>Acanthaster</taxon>
    </lineage>
</organism>
<dbReference type="InterPro" id="IPR058682">
    <property type="entry name" value="IRF-2BP1/2-like_M"/>
</dbReference>
<dbReference type="GO" id="GO:0005634">
    <property type="term" value="C:nucleus"/>
    <property type="evidence" value="ECO:0007669"/>
    <property type="project" value="UniProtKB-SubCell"/>
</dbReference>
<feature type="domain" description="IRF-2BP1/2-like middle" evidence="7">
    <location>
        <begin position="221"/>
        <end position="382"/>
    </location>
</feature>
<feature type="compositionally biased region" description="Low complexity" evidence="4">
    <location>
        <begin position="451"/>
        <end position="489"/>
    </location>
</feature>
<feature type="compositionally biased region" description="Basic and acidic residues" evidence="4">
    <location>
        <begin position="219"/>
        <end position="230"/>
    </location>
</feature>
<dbReference type="InterPro" id="IPR022750">
    <property type="entry name" value="IRF-2BP1_2-like_Znf"/>
</dbReference>